<gene>
    <name evidence="1" type="ORF">PIB30_030454</name>
</gene>
<evidence type="ECO:0000313" key="1">
    <source>
        <dbReference type="EMBL" id="MED6145995.1"/>
    </source>
</evidence>
<evidence type="ECO:0008006" key="3">
    <source>
        <dbReference type="Google" id="ProtNLM"/>
    </source>
</evidence>
<evidence type="ECO:0000313" key="2">
    <source>
        <dbReference type="Proteomes" id="UP001341840"/>
    </source>
</evidence>
<dbReference type="Gene3D" id="3.30.70.330">
    <property type="match status" value="1"/>
</dbReference>
<dbReference type="InterPro" id="IPR012677">
    <property type="entry name" value="Nucleotide-bd_a/b_plait_sf"/>
</dbReference>
<dbReference type="SUPFAM" id="SSF54928">
    <property type="entry name" value="RNA-binding domain, RBD"/>
    <property type="match status" value="1"/>
</dbReference>
<dbReference type="InterPro" id="IPR035979">
    <property type="entry name" value="RBD_domain_sf"/>
</dbReference>
<sequence length="261" mass="30089">MNKEGTFAFVRFKEYGGALKAIENTNGLSWLGKKLTVRMSRTRGVHNGPPSTLANDWLKRRVIKKWVPVLKKLEGEMPRDNMVEENKTGRSMGKEVTAVWAEGQKERLQRSLLGVCVKPIEFRKIMNFLLEEWDNPGDIEVRVVGPYRCLITFSNSEIRDKAIDNKLLLSVFDEAEFGAEVAGESERNERIATKPRRLKLEPMRTHHWSRAYASWPWAAHLFGRTYTYVYASRASMRTHRSLPASINRGAFQHFKGAHFHI</sequence>
<dbReference type="Proteomes" id="UP001341840">
    <property type="component" value="Unassembled WGS sequence"/>
</dbReference>
<organism evidence="1 2">
    <name type="scientific">Stylosanthes scabra</name>
    <dbReference type="NCBI Taxonomy" id="79078"/>
    <lineage>
        <taxon>Eukaryota</taxon>
        <taxon>Viridiplantae</taxon>
        <taxon>Streptophyta</taxon>
        <taxon>Embryophyta</taxon>
        <taxon>Tracheophyta</taxon>
        <taxon>Spermatophyta</taxon>
        <taxon>Magnoliopsida</taxon>
        <taxon>eudicotyledons</taxon>
        <taxon>Gunneridae</taxon>
        <taxon>Pentapetalae</taxon>
        <taxon>rosids</taxon>
        <taxon>fabids</taxon>
        <taxon>Fabales</taxon>
        <taxon>Fabaceae</taxon>
        <taxon>Papilionoideae</taxon>
        <taxon>50 kb inversion clade</taxon>
        <taxon>dalbergioids sensu lato</taxon>
        <taxon>Dalbergieae</taxon>
        <taxon>Pterocarpus clade</taxon>
        <taxon>Stylosanthes</taxon>
    </lineage>
</organism>
<protein>
    <recommendedName>
        <fullName evidence="3">RRM domain-containing protein</fullName>
    </recommendedName>
</protein>
<dbReference type="EMBL" id="JASCZI010090748">
    <property type="protein sequence ID" value="MED6145995.1"/>
    <property type="molecule type" value="Genomic_DNA"/>
</dbReference>
<name>A0ABU6TB91_9FABA</name>
<proteinExistence type="predicted"/>
<dbReference type="CDD" id="cd00590">
    <property type="entry name" value="RRM_SF"/>
    <property type="match status" value="1"/>
</dbReference>
<reference evidence="1 2" key="1">
    <citation type="journal article" date="2023" name="Plants (Basel)">
        <title>Bridging the Gap: Combining Genomics and Transcriptomics Approaches to Understand Stylosanthes scabra, an Orphan Legume from the Brazilian Caatinga.</title>
        <authorList>
            <person name="Ferreira-Neto J.R.C."/>
            <person name="da Silva M.D."/>
            <person name="Binneck E."/>
            <person name="de Melo N.F."/>
            <person name="da Silva R.H."/>
            <person name="de Melo A.L.T.M."/>
            <person name="Pandolfi V."/>
            <person name="Bustamante F.O."/>
            <person name="Brasileiro-Vidal A.C."/>
            <person name="Benko-Iseppon A.M."/>
        </authorList>
    </citation>
    <scope>NUCLEOTIDE SEQUENCE [LARGE SCALE GENOMIC DNA]</scope>
    <source>
        <tissue evidence="1">Leaves</tissue>
    </source>
</reference>
<keyword evidence="2" id="KW-1185">Reference proteome</keyword>
<accession>A0ABU6TB91</accession>
<comment type="caution">
    <text evidence="1">The sequence shown here is derived from an EMBL/GenBank/DDBJ whole genome shotgun (WGS) entry which is preliminary data.</text>
</comment>